<keyword evidence="8" id="KW-0238">DNA-binding</keyword>
<dbReference type="InterPro" id="IPR005161">
    <property type="entry name" value="Ku_N"/>
</dbReference>
<dbReference type="Pfam" id="PF03731">
    <property type="entry name" value="Ku_N"/>
    <property type="match status" value="1"/>
</dbReference>
<dbReference type="InterPro" id="IPR047087">
    <property type="entry name" value="KU70_core_dom"/>
</dbReference>
<accession>A0ABM1BBL4</accession>
<comment type="similarity">
    <text evidence="2">Belongs to the ku70 family.</text>
</comment>
<dbReference type="Gene3D" id="1.10.720.30">
    <property type="entry name" value="SAP domain"/>
    <property type="match status" value="1"/>
</dbReference>
<dbReference type="SUPFAM" id="SSF53300">
    <property type="entry name" value="vWA-like"/>
    <property type="match status" value="1"/>
</dbReference>
<keyword evidence="7" id="KW-0067">ATP-binding</keyword>
<dbReference type="Pfam" id="PF02735">
    <property type="entry name" value="Ku"/>
    <property type="match status" value="1"/>
</dbReference>
<evidence type="ECO:0000313" key="14">
    <source>
        <dbReference type="Proteomes" id="UP000694941"/>
    </source>
</evidence>
<evidence type="ECO:0000256" key="3">
    <source>
        <dbReference type="ARBA" id="ARBA00022741"/>
    </source>
</evidence>
<dbReference type="GeneID" id="106463261"/>
<feature type="domain" description="Ku" evidence="13">
    <location>
        <begin position="299"/>
        <end position="446"/>
    </location>
</feature>
<evidence type="ECO:0000256" key="6">
    <source>
        <dbReference type="ARBA" id="ARBA00022806"/>
    </source>
</evidence>
<dbReference type="PIRSF" id="PIRSF003033">
    <property type="entry name" value="Ku70"/>
    <property type="match status" value="1"/>
</dbReference>
<evidence type="ECO:0000256" key="11">
    <source>
        <dbReference type="ARBA" id="ARBA00023242"/>
    </source>
</evidence>
<evidence type="ECO:0000256" key="12">
    <source>
        <dbReference type="SAM" id="MobiDB-lite"/>
    </source>
</evidence>
<evidence type="ECO:0000313" key="15">
    <source>
        <dbReference type="RefSeq" id="XP_013778727.1"/>
    </source>
</evidence>
<evidence type="ECO:0000256" key="8">
    <source>
        <dbReference type="ARBA" id="ARBA00023125"/>
    </source>
</evidence>
<name>A0ABM1BBL4_LIMPO</name>
<organism evidence="14 15">
    <name type="scientific">Limulus polyphemus</name>
    <name type="common">Atlantic horseshoe crab</name>
    <dbReference type="NCBI Taxonomy" id="6850"/>
    <lineage>
        <taxon>Eukaryota</taxon>
        <taxon>Metazoa</taxon>
        <taxon>Ecdysozoa</taxon>
        <taxon>Arthropoda</taxon>
        <taxon>Chelicerata</taxon>
        <taxon>Merostomata</taxon>
        <taxon>Xiphosura</taxon>
        <taxon>Limulidae</taxon>
        <taxon>Limulus</taxon>
    </lineage>
</organism>
<evidence type="ECO:0000256" key="7">
    <source>
        <dbReference type="ARBA" id="ARBA00022840"/>
    </source>
</evidence>
<comment type="subcellular location">
    <subcellularLocation>
        <location evidence="1">Nucleus</location>
    </subcellularLocation>
</comment>
<sequence length="601" mass="68596">MDGNWRDPDEDEEEEESEASNDIQTGRDSLIFLIDVTEGMFVKSEETGNIPFYLSIKCLKTTLENKIISSEKDLIGVIFFGSEKDKNPNEFKHIYVFQDLDQPGRERILEVEELLDDDIKTFKDKFGHSNNFSLSDALWTCSTVFSNCKTNLSHKRVLLFTNTDNPHAENKQLQQQAKIRAKDLFDLGIEIDLLHIKKPGVSFDITEFYQDIVYLSEDEQYEKVPASEKIEELLARVRIKDHKKRSLGRLTLNLGKHVELAVNVFNLVRAATKPYAVKLAKSNNAELRNMTKTYAGDNGEILMPSDMKKYQEYGGRKIFMEIDEVNQIKHFDDPGLVLMGFKPKSSLKLHHHIRAGQFVYPDEKSISGSTRLFSSLLQRCLEREKVIICRYIPRKNTPPRLVALVPQKEEKDEVGVQDIPPGFQLVFLPFSEDLRKLNLESKQEPSELLVDKAKEIVKKLKFRYHPENFDNPAIQKHWRNIEALALDRDKPDDMEDHTMPDQEAIENRAGKLIEDFKTLFPGGLQEETSGKRKQGASTGGAAKRAKSEELVNVDIKHEAEAGQLGRLTVNVLKEFCKKHGIKAGTKKADIIDAISNFFGIG</sequence>
<keyword evidence="10" id="KW-0234">DNA repair</keyword>
<dbReference type="Pfam" id="PF02037">
    <property type="entry name" value="SAP"/>
    <property type="match status" value="1"/>
</dbReference>
<dbReference type="InterPro" id="IPR036361">
    <property type="entry name" value="SAP_dom_sf"/>
</dbReference>
<keyword evidence="3" id="KW-0547">Nucleotide-binding</keyword>
<evidence type="ECO:0000256" key="1">
    <source>
        <dbReference type="ARBA" id="ARBA00004123"/>
    </source>
</evidence>
<dbReference type="InterPro" id="IPR005160">
    <property type="entry name" value="Ku_C"/>
</dbReference>
<evidence type="ECO:0000256" key="4">
    <source>
        <dbReference type="ARBA" id="ARBA00022763"/>
    </source>
</evidence>
<dbReference type="CDD" id="cd00788">
    <property type="entry name" value="KU70"/>
    <property type="match status" value="1"/>
</dbReference>
<dbReference type="RefSeq" id="XP_013778727.1">
    <property type="nucleotide sequence ID" value="XM_013923273.2"/>
</dbReference>
<dbReference type="Pfam" id="PF03730">
    <property type="entry name" value="Ku_C"/>
    <property type="match status" value="1"/>
</dbReference>
<feature type="region of interest" description="Disordered" evidence="12">
    <location>
        <begin position="1"/>
        <end position="22"/>
    </location>
</feature>
<gene>
    <name evidence="15" type="primary">LOC106463261</name>
</gene>
<dbReference type="SUPFAM" id="SSF68906">
    <property type="entry name" value="SAP domain"/>
    <property type="match status" value="1"/>
</dbReference>
<evidence type="ECO:0000256" key="5">
    <source>
        <dbReference type="ARBA" id="ARBA00022801"/>
    </source>
</evidence>
<dbReference type="Proteomes" id="UP000694941">
    <property type="component" value="Unplaced"/>
</dbReference>
<keyword evidence="5" id="KW-0378">Hydrolase</keyword>
<proteinExistence type="inferred from homology"/>
<dbReference type="InterPro" id="IPR006165">
    <property type="entry name" value="Ku70"/>
</dbReference>
<feature type="region of interest" description="Disordered" evidence="12">
    <location>
        <begin position="522"/>
        <end position="544"/>
    </location>
</feature>
<keyword evidence="11" id="KW-0539">Nucleus</keyword>
<evidence type="ECO:0000256" key="2">
    <source>
        <dbReference type="ARBA" id="ARBA00005240"/>
    </source>
</evidence>
<dbReference type="CDD" id="cd01458">
    <property type="entry name" value="vWA_ku"/>
    <property type="match status" value="1"/>
</dbReference>
<dbReference type="Gene3D" id="2.40.290.10">
    <property type="match status" value="1"/>
</dbReference>
<dbReference type="InterPro" id="IPR016194">
    <property type="entry name" value="SPOC-like_C_dom_sf"/>
</dbReference>
<keyword evidence="9" id="KW-0233">DNA recombination</keyword>
<dbReference type="SMART" id="SM00559">
    <property type="entry name" value="Ku78"/>
    <property type="match status" value="1"/>
</dbReference>
<dbReference type="Gene3D" id="1.10.1600.10">
    <property type="match status" value="1"/>
</dbReference>
<keyword evidence="14" id="KW-1185">Reference proteome</keyword>
<reference evidence="15" key="1">
    <citation type="submission" date="2025-08" db="UniProtKB">
        <authorList>
            <consortium name="RefSeq"/>
        </authorList>
    </citation>
    <scope>IDENTIFICATION</scope>
    <source>
        <tissue evidence="15">Muscle</tissue>
    </source>
</reference>
<dbReference type="Gene3D" id="3.40.50.410">
    <property type="entry name" value="von Willebrand factor, type A domain"/>
    <property type="match status" value="1"/>
</dbReference>
<keyword evidence="6" id="KW-0347">Helicase</keyword>
<dbReference type="PANTHER" id="PTHR12604:SF2">
    <property type="entry name" value="X-RAY REPAIR CROSS-COMPLEMENTING PROTEIN 6"/>
    <property type="match status" value="1"/>
</dbReference>
<dbReference type="NCBIfam" id="TIGR00578">
    <property type="entry name" value="ku70"/>
    <property type="match status" value="1"/>
</dbReference>
<dbReference type="PANTHER" id="PTHR12604">
    <property type="entry name" value="KU AUTOANTIGEN DNA HELICASE"/>
    <property type="match status" value="1"/>
</dbReference>
<dbReference type="Gene3D" id="4.10.970.10">
    <property type="entry name" value="Ku70, bridge and pillars"/>
    <property type="match status" value="1"/>
</dbReference>
<feature type="compositionally biased region" description="Acidic residues" evidence="12">
    <location>
        <begin position="8"/>
        <end position="19"/>
    </location>
</feature>
<dbReference type="InterPro" id="IPR036465">
    <property type="entry name" value="vWFA_dom_sf"/>
</dbReference>
<evidence type="ECO:0000256" key="10">
    <source>
        <dbReference type="ARBA" id="ARBA00023204"/>
    </source>
</evidence>
<evidence type="ECO:0000259" key="13">
    <source>
        <dbReference type="SMART" id="SM00559"/>
    </source>
</evidence>
<dbReference type="InterPro" id="IPR006164">
    <property type="entry name" value="DNA_bd_Ku70/Ku80"/>
</dbReference>
<evidence type="ECO:0000256" key="9">
    <source>
        <dbReference type="ARBA" id="ARBA00023172"/>
    </source>
</evidence>
<keyword evidence="4" id="KW-0227">DNA damage</keyword>
<dbReference type="SUPFAM" id="SSF100939">
    <property type="entry name" value="SPOC domain-like"/>
    <property type="match status" value="1"/>
</dbReference>
<dbReference type="InterPro" id="IPR003034">
    <property type="entry name" value="SAP_dom"/>
</dbReference>
<dbReference type="InterPro" id="IPR027388">
    <property type="entry name" value="Ku70_bridge/pillars_dom_sf"/>
</dbReference>
<protein>
    <submittedName>
        <fullName evidence="15">X-ray repair cross-complementing protein 5-like</fullName>
    </submittedName>
</protein>